<evidence type="ECO:0000259" key="2">
    <source>
        <dbReference type="PROSITE" id="PS50405"/>
    </source>
</evidence>
<evidence type="ECO:0000259" key="1">
    <source>
        <dbReference type="PROSITE" id="PS50404"/>
    </source>
</evidence>
<dbReference type="OrthoDB" id="9797500at2"/>
<evidence type="ECO:0000313" key="4">
    <source>
        <dbReference type="Proteomes" id="UP000234341"/>
    </source>
</evidence>
<dbReference type="InterPro" id="IPR034345">
    <property type="entry name" value="Gtt2-like_N"/>
</dbReference>
<dbReference type="SUPFAM" id="SSF52833">
    <property type="entry name" value="Thioredoxin-like"/>
    <property type="match status" value="1"/>
</dbReference>
<dbReference type="CDD" id="cd00299">
    <property type="entry name" value="GST_C_family"/>
    <property type="match status" value="1"/>
</dbReference>
<dbReference type="SFLD" id="SFLDS00019">
    <property type="entry name" value="Glutathione_Transferase_(cytos"/>
    <property type="match status" value="1"/>
</dbReference>
<reference evidence="3 4" key="1">
    <citation type="submission" date="2017-12" db="EMBL/GenBank/DDBJ databases">
        <title>Genome sequence of the active heterotrophic nitrifier-denitrifier, Cupriavidus pauculus UM1.</title>
        <authorList>
            <person name="Putonti C."/>
            <person name="Castignetti D."/>
        </authorList>
    </citation>
    <scope>NUCLEOTIDE SEQUENCE [LARGE SCALE GENOMIC DNA]</scope>
    <source>
        <strain evidence="3 4">UM1</strain>
    </source>
</reference>
<feature type="domain" description="GST N-terminal" evidence="1">
    <location>
        <begin position="1"/>
        <end position="81"/>
    </location>
</feature>
<accession>A0A2N5CDI7</accession>
<dbReference type="AlphaFoldDB" id="A0A2N5CDI7"/>
<dbReference type="PANTHER" id="PTHR43968">
    <property type="match status" value="1"/>
</dbReference>
<evidence type="ECO:0000313" key="3">
    <source>
        <dbReference type="EMBL" id="PLQ00313.1"/>
    </source>
</evidence>
<dbReference type="EMBL" id="PJRP01000004">
    <property type="protein sequence ID" value="PLQ00313.1"/>
    <property type="molecule type" value="Genomic_DNA"/>
</dbReference>
<dbReference type="Proteomes" id="UP000234341">
    <property type="component" value="Unassembled WGS sequence"/>
</dbReference>
<dbReference type="InterPro" id="IPR004045">
    <property type="entry name" value="Glutathione_S-Trfase_N"/>
</dbReference>
<dbReference type="InterPro" id="IPR036249">
    <property type="entry name" value="Thioredoxin-like_sf"/>
</dbReference>
<organism evidence="3 4">
    <name type="scientific">Cupriavidus pauculus</name>
    <dbReference type="NCBI Taxonomy" id="82633"/>
    <lineage>
        <taxon>Bacteria</taxon>
        <taxon>Pseudomonadati</taxon>
        <taxon>Pseudomonadota</taxon>
        <taxon>Betaproteobacteria</taxon>
        <taxon>Burkholderiales</taxon>
        <taxon>Burkholderiaceae</taxon>
        <taxon>Cupriavidus</taxon>
    </lineage>
</organism>
<dbReference type="Pfam" id="PF13409">
    <property type="entry name" value="GST_N_2"/>
    <property type="match status" value="1"/>
</dbReference>
<name>A0A2N5CDI7_9BURK</name>
<dbReference type="PROSITE" id="PS50405">
    <property type="entry name" value="GST_CTER"/>
    <property type="match status" value="1"/>
</dbReference>
<proteinExistence type="predicted"/>
<sequence length="257" mass="28795">MKLFHGWLSSASRRVRLCLAEKGIDYESVPVDMAAQEHHSPAFLSMNPNGVVPALVLDDGRFLYESATICEYLDDISPAPSLRPDDPFARATMRNFIRWTDEKLLPNLLVLNWSIALQPVASQWNDADLAEKLARIPTPERREAWRRIAREPYSDAEKGAARQALLALIPKMEAMLGAAPWLFGARYSLADIAATPFIARIAELIPEAVAVDAAPRVADWWQRVQQRPAYTQARIERFDAALRQRQLTPDAAARPAA</sequence>
<dbReference type="PANTHER" id="PTHR43968:SF6">
    <property type="entry name" value="GLUTATHIONE S-TRANSFERASE OMEGA"/>
    <property type="match status" value="1"/>
</dbReference>
<dbReference type="InterPro" id="IPR010987">
    <property type="entry name" value="Glutathione-S-Trfase_C-like"/>
</dbReference>
<comment type="caution">
    <text evidence="3">The sequence shown here is derived from an EMBL/GenBank/DDBJ whole genome shotgun (WGS) entry which is preliminary data.</text>
</comment>
<keyword evidence="3" id="KW-0808">Transferase</keyword>
<dbReference type="InterPro" id="IPR004046">
    <property type="entry name" value="GST_C"/>
</dbReference>
<dbReference type="SUPFAM" id="SSF47616">
    <property type="entry name" value="GST C-terminal domain-like"/>
    <property type="match status" value="1"/>
</dbReference>
<dbReference type="CDD" id="cd03051">
    <property type="entry name" value="GST_N_GTT2_like"/>
    <property type="match status" value="1"/>
</dbReference>
<feature type="domain" description="GST C-terminal" evidence="2">
    <location>
        <begin position="86"/>
        <end position="250"/>
    </location>
</feature>
<dbReference type="GO" id="GO:0016740">
    <property type="term" value="F:transferase activity"/>
    <property type="evidence" value="ECO:0007669"/>
    <property type="project" value="UniProtKB-KW"/>
</dbReference>
<dbReference type="InterPro" id="IPR050983">
    <property type="entry name" value="GST_Omega/HSP26"/>
</dbReference>
<dbReference type="Pfam" id="PF00043">
    <property type="entry name" value="GST_C"/>
    <property type="match status" value="1"/>
</dbReference>
<dbReference type="InterPro" id="IPR040079">
    <property type="entry name" value="Glutathione_S-Trfase"/>
</dbReference>
<dbReference type="SFLD" id="SFLDG00358">
    <property type="entry name" value="Main_(cytGST)"/>
    <property type="match status" value="1"/>
</dbReference>
<protein>
    <submittedName>
        <fullName evidence="3">Glutathione S-transferase family protein</fullName>
    </submittedName>
</protein>
<gene>
    <name evidence="3" type="ORF">CYJ10_11745</name>
</gene>
<dbReference type="Gene3D" id="1.20.1050.10">
    <property type="match status" value="1"/>
</dbReference>
<dbReference type="PROSITE" id="PS50404">
    <property type="entry name" value="GST_NTER"/>
    <property type="match status" value="1"/>
</dbReference>
<dbReference type="GO" id="GO:0005737">
    <property type="term" value="C:cytoplasm"/>
    <property type="evidence" value="ECO:0007669"/>
    <property type="project" value="TreeGrafter"/>
</dbReference>
<dbReference type="Gene3D" id="3.40.30.10">
    <property type="entry name" value="Glutaredoxin"/>
    <property type="match status" value="1"/>
</dbReference>
<dbReference type="InterPro" id="IPR036282">
    <property type="entry name" value="Glutathione-S-Trfase_C_sf"/>
</dbReference>
<dbReference type="RefSeq" id="WP_101681685.1">
    <property type="nucleotide sequence ID" value="NZ_PJRP01000004.1"/>
</dbReference>